<organism evidence="1">
    <name type="scientific">Fonticula alba</name>
    <name type="common">Slime mold</name>
    <dbReference type="NCBI Taxonomy" id="691883"/>
    <lineage>
        <taxon>Eukaryota</taxon>
        <taxon>Rotosphaerida</taxon>
        <taxon>Fonticulaceae</taxon>
        <taxon>Fonticula</taxon>
    </lineage>
</organism>
<accession>A0A058ZB62</accession>
<dbReference type="AlphaFoldDB" id="A0A058ZB62"/>
<name>A0A058ZB62_FONAL</name>
<sequence length="114" mass="13235">MRWFRHDASFYWLTASNPSVLSDIVRLFSAAYVAPHENDLSPVPIQRIARTLPFLLSSAEKTRFDVDAYYALSRRSTPYQYGISPSEEFMLEERILKYLAERNVSLPLNVDDTE</sequence>
<dbReference type="GeneID" id="20526848"/>
<gene>
    <name evidence="1" type="ORF">H696_02123</name>
</gene>
<protein>
    <submittedName>
        <fullName evidence="1">Uncharacterized protein</fullName>
    </submittedName>
</protein>
<proteinExistence type="predicted"/>
<dbReference type="Proteomes" id="UP000030693">
    <property type="component" value="Unassembled WGS sequence"/>
</dbReference>
<evidence type="ECO:0000313" key="1">
    <source>
        <dbReference type="EMBL" id="KCV71171.1"/>
    </source>
</evidence>
<reference evidence="1" key="1">
    <citation type="submission" date="2013-04" db="EMBL/GenBank/DDBJ databases">
        <title>The Genome Sequence of Fonticula alba ATCC 38817.</title>
        <authorList>
            <consortium name="The Broad Institute Genomics Platform"/>
            <person name="Russ C."/>
            <person name="Cuomo C."/>
            <person name="Burger G."/>
            <person name="Gray M.W."/>
            <person name="Holland P.W.H."/>
            <person name="King N."/>
            <person name="Lang F.B.F."/>
            <person name="Roger A.J."/>
            <person name="Ruiz-Trillo I."/>
            <person name="Brown M."/>
            <person name="Walker B."/>
            <person name="Young S."/>
            <person name="Zeng Q."/>
            <person name="Gargeya S."/>
            <person name="Fitzgerald M."/>
            <person name="Haas B."/>
            <person name="Abouelleil A."/>
            <person name="Allen A.W."/>
            <person name="Alvarado L."/>
            <person name="Arachchi H.M."/>
            <person name="Berlin A.M."/>
            <person name="Chapman S.B."/>
            <person name="Gainer-Dewar J."/>
            <person name="Goldberg J."/>
            <person name="Griggs A."/>
            <person name="Gujja S."/>
            <person name="Hansen M."/>
            <person name="Howarth C."/>
            <person name="Imamovic A."/>
            <person name="Ireland A."/>
            <person name="Larimer J."/>
            <person name="McCowan C."/>
            <person name="Murphy C."/>
            <person name="Pearson M."/>
            <person name="Poon T.W."/>
            <person name="Priest M."/>
            <person name="Roberts A."/>
            <person name="Saif S."/>
            <person name="Shea T."/>
            <person name="Sisk P."/>
            <person name="Sykes S."/>
            <person name="Wortman J."/>
            <person name="Nusbaum C."/>
            <person name="Birren B."/>
        </authorList>
    </citation>
    <scope>NUCLEOTIDE SEQUENCE [LARGE SCALE GENOMIC DNA]</scope>
    <source>
        <strain evidence="1">ATCC 38817</strain>
    </source>
</reference>
<dbReference type="RefSeq" id="XP_009494294.1">
    <property type="nucleotide sequence ID" value="XM_009496019.1"/>
</dbReference>
<keyword evidence="2" id="KW-1185">Reference proteome</keyword>
<evidence type="ECO:0000313" key="2">
    <source>
        <dbReference type="Proteomes" id="UP000030693"/>
    </source>
</evidence>
<dbReference type="EMBL" id="KB932203">
    <property type="protein sequence ID" value="KCV71171.1"/>
    <property type="molecule type" value="Genomic_DNA"/>
</dbReference>